<evidence type="ECO:0000313" key="3">
    <source>
        <dbReference type="Proteomes" id="UP001396334"/>
    </source>
</evidence>
<comment type="caution">
    <text evidence="2">The sequence shown here is derived from an EMBL/GenBank/DDBJ whole genome shotgun (WGS) entry which is preliminary data.</text>
</comment>
<dbReference type="EMBL" id="JBBPBN010000036">
    <property type="protein sequence ID" value="KAK9001488.1"/>
    <property type="molecule type" value="Genomic_DNA"/>
</dbReference>
<evidence type="ECO:0000256" key="1">
    <source>
        <dbReference type="SAM" id="MobiDB-lite"/>
    </source>
</evidence>
<accession>A0ABR2QLC8</accession>
<proteinExistence type="predicted"/>
<name>A0ABR2QLC8_9ROSI</name>
<gene>
    <name evidence="2" type="ORF">V6N11_083271</name>
</gene>
<reference evidence="2 3" key="1">
    <citation type="journal article" date="2024" name="G3 (Bethesda)">
        <title>Genome assembly of Hibiscus sabdariffa L. provides insights into metabolisms of medicinal natural products.</title>
        <authorList>
            <person name="Kim T."/>
        </authorList>
    </citation>
    <scope>NUCLEOTIDE SEQUENCE [LARGE SCALE GENOMIC DNA]</scope>
    <source>
        <strain evidence="2">TK-2024</strain>
        <tissue evidence="2">Old leaves</tissue>
    </source>
</reference>
<organism evidence="2 3">
    <name type="scientific">Hibiscus sabdariffa</name>
    <name type="common">roselle</name>
    <dbReference type="NCBI Taxonomy" id="183260"/>
    <lineage>
        <taxon>Eukaryota</taxon>
        <taxon>Viridiplantae</taxon>
        <taxon>Streptophyta</taxon>
        <taxon>Embryophyta</taxon>
        <taxon>Tracheophyta</taxon>
        <taxon>Spermatophyta</taxon>
        <taxon>Magnoliopsida</taxon>
        <taxon>eudicotyledons</taxon>
        <taxon>Gunneridae</taxon>
        <taxon>Pentapetalae</taxon>
        <taxon>rosids</taxon>
        <taxon>malvids</taxon>
        <taxon>Malvales</taxon>
        <taxon>Malvaceae</taxon>
        <taxon>Malvoideae</taxon>
        <taxon>Hibiscus</taxon>
    </lineage>
</organism>
<feature type="region of interest" description="Disordered" evidence="1">
    <location>
        <begin position="1"/>
        <end position="33"/>
    </location>
</feature>
<dbReference type="Proteomes" id="UP001396334">
    <property type="component" value="Unassembled WGS sequence"/>
</dbReference>
<evidence type="ECO:0000313" key="2">
    <source>
        <dbReference type="EMBL" id="KAK9001488.1"/>
    </source>
</evidence>
<protein>
    <submittedName>
        <fullName evidence="2">Uncharacterized protein</fullName>
    </submittedName>
</protein>
<sequence>MAAATSSDEKTKFNTNTPARKRRLSPRISNQDLLPVSTVKEGPRHPEEAWSVGKVTRAVQLWSCGADALLRGPPHHLEVTLSCNLQLRILPSCMGLKPEE</sequence>
<keyword evidence="3" id="KW-1185">Reference proteome</keyword>